<organism evidence="1 2">
    <name type="scientific">Gigaspora margarita</name>
    <dbReference type="NCBI Taxonomy" id="4874"/>
    <lineage>
        <taxon>Eukaryota</taxon>
        <taxon>Fungi</taxon>
        <taxon>Fungi incertae sedis</taxon>
        <taxon>Mucoromycota</taxon>
        <taxon>Glomeromycotina</taxon>
        <taxon>Glomeromycetes</taxon>
        <taxon>Diversisporales</taxon>
        <taxon>Gigasporaceae</taxon>
        <taxon>Gigaspora</taxon>
    </lineage>
</organism>
<reference evidence="1 2" key="1">
    <citation type="submission" date="2021-06" db="EMBL/GenBank/DDBJ databases">
        <authorList>
            <person name="Kallberg Y."/>
            <person name="Tangrot J."/>
            <person name="Rosling A."/>
        </authorList>
    </citation>
    <scope>NUCLEOTIDE SEQUENCE [LARGE SCALE GENOMIC DNA]</scope>
    <source>
        <strain evidence="1 2">120-4 pot B 10/14</strain>
    </source>
</reference>
<keyword evidence="2" id="KW-1185">Reference proteome</keyword>
<dbReference type="EMBL" id="CAJVQB010033317">
    <property type="protein sequence ID" value="CAG8819597.1"/>
    <property type="molecule type" value="Genomic_DNA"/>
</dbReference>
<gene>
    <name evidence="1" type="ORF">GMARGA_LOCUS27349</name>
</gene>
<evidence type="ECO:0000313" key="1">
    <source>
        <dbReference type="EMBL" id="CAG8819597.1"/>
    </source>
</evidence>
<protein>
    <submittedName>
        <fullName evidence="1">29453_t:CDS:1</fullName>
    </submittedName>
</protein>
<name>A0ABN7W8K0_GIGMA</name>
<evidence type="ECO:0000313" key="2">
    <source>
        <dbReference type="Proteomes" id="UP000789901"/>
    </source>
</evidence>
<comment type="caution">
    <text evidence="1">The sequence shown here is derived from an EMBL/GenBank/DDBJ whole genome shotgun (WGS) entry which is preliminary data.</text>
</comment>
<proteinExistence type="predicted"/>
<dbReference type="Proteomes" id="UP000789901">
    <property type="component" value="Unassembled WGS sequence"/>
</dbReference>
<accession>A0ABN7W8K0</accession>
<feature type="non-terminal residue" evidence="1">
    <location>
        <position position="232"/>
    </location>
</feature>
<sequence length="232" mass="27094">MINNNTIIKNKELPLFSSLSNIGGDHGNIIDNSTEFSWSHWLFDTVDDSRDKSTVEACDSQNAYFLKVDKDTEPLCLDILEDIYEASRITNTDGLLEIKTNNEDENSGDQIHYIQLLQKWTLIIEKNSMKYGFAFMIIHSEKDKENGIPRHYVYTCIKGKKYISRKEAHIVEGCNKEHYAENCKFHINTYHQKKDNLVYITKIEDQHNYELIKNIDIVASHYYKLSLEICNE</sequence>